<keyword evidence="2" id="KW-1185">Reference proteome</keyword>
<evidence type="ECO:0000313" key="1">
    <source>
        <dbReference type="EMBL" id="KAI4572693.1"/>
    </source>
</evidence>
<name>A0ACB9UL47_9CETA</name>
<proteinExistence type="predicted"/>
<accession>A0ACB9UL47</accession>
<gene>
    <name evidence="1" type="ORF">MJG53_012531</name>
</gene>
<sequence>MPAFETRTDSPGETPEVPQIHVSTGEESSGSGPDFTQGLRLRHRRGLRPRKRRERNPETTPRNSHGDWPFLRPPERVPDVPVRRGLTPLGRLQKYPKIHVSTGEESSGSDPDSTQGLRPQHRREKNPERPPRNSHGDWPFLMPPEWVPEVPVRRGLTPLGRLQKYPKIHVSTGEESSGSDPDSTQGLRPQHRREKNPERPPRNSHGDWPFLRPPERVPEVPVRRGLTPLGRLQKYPKIHVSTGEESSGSDPDSTQGLRPQHRREKNPERPPRNSHGDWPFLMPPEWVPEVPVRRGLTPLGRLQKYPKIHVSTGEESSGSDPDSTQGLRPQHRREKNPERPPRNSHGDWPFLRPPERVPEVPVRRGLTPLGRLQKYPKIHVSTGEESSGSDPDSTQGLRPQHRREKNPERPPRNSHGDWPFLMPPERVPEVPVRRGLTPLGRLQKYPKIHVSTGEESSGSDPDSTQGLRPQHRREKNPERPPRNSHGDWPFLRPPERVPEVPVPRIDSRHVCTWDSPVVKPRGKDSRKTTDPLIHAADGVTLLLPLWRKAQVHARIRDEY</sequence>
<reference evidence="1" key="1">
    <citation type="submission" date="2022-03" db="EMBL/GenBank/DDBJ databases">
        <title>Genomic analyses of argali, domestic sheep and their hybrids provide insights into chromosomal evolution, heterosis and genetic basis of agronomic traits.</title>
        <authorList>
            <person name="Li M."/>
        </authorList>
    </citation>
    <scope>NUCLEOTIDE SEQUENCE</scope>
    <source>
        <strain evidence="1">F1 hybrid</strain>
    </source>
</reference>
<dbReference type="Proteomes" id="UP001057279">
    <property type="component" value="Linkage Group LG15"/>
</dbReference>
<dbReference type="EMBL" id="CM043040">
    <property type="protein sequence ID" value="KAI4572693.1"/>
    <property type="molecule type" value="Genomic_DNA"/>
</dbReference>
<protein>
    <submittedName>
        <fullName evidence="1">Uncharacterized protein</fullName>
    </submittedName>
</protein>
<comment type="caution">
    <text evidence="1">The sequence shown here is derived from an EMBL/GenBank/DDBJ whole genome shotgun (WGS) entry which is preliminary data.</text>
</comment>
<evidence type="ECO:0000313" key="2">
    <source>
        <dbReference type="Proteomes" id="UP001057279"/>
    </source>
</evidence>
<organism evidence="1 2">
    <name type="scientific">Ovis ammon polii x Ovis aries</name>
    <dbReference type="NCBI Taxonomy" id="2918886"/>
    <lineage>
        <taxon>Eukaryota</taxon>
        <taxon>Metazoa</taxon>
        <taxon>Chordata</taxon>
        <taxon>Craniata</taxon>
        <taxon>Vertebrata</taxon>
        <taxon>Euteleostomi</taxon>
        <taxon>Mammalia</taxon>
        <taxon>Eutheria</taxon>
        <taxon>Laurasiatheria</taxon>
        <taxon>Artiodactyla</taxon>
        <taxon>Ruminantia</taxon>
        <taxon>Pecora</taxon>
        <taxon>Bovidae</taxon>
        <taxon>Caprinae</taxon>
        <taxon>Ovis</taxon>
    </lineage>
</organism>